<dbReference type="InterPro" id="IPR000014">
    <property type="entry name" value="PAS"/>
</dbReference>
<dbReference type="SUPFAM" id="SSF55785">
    <property type="entry name" value="PYP-like sensor domain (PAS domain)"/>
    <property type="match status" value="1"/>
</dbReference>
<protein>
    <submittedName>
        <fullName evidence="5">PAS domain S-box-containing protein</fullName>
    </submittedName>
</protein>
<dbReference type="PANTHER" id="PTHR47429">
    <property type="entry name" value="PROTEIN TWIN LOV 1"/>
    <property type="match status" value="1"/>
</dbReference>
<proteinExistence type="predicted"/>
<reference evidence="5 6" key="1">
    <citation type="submission" date="2018-05" db="EMBL/GenBank/DDBJ databases">
        <title>Genomic Encyclopedia of Archaeal and Bacterial Type Strains, Phase II (KMG-II): from individual species to whole genera.</title>
        <authorList>
            <person name="Goeker M."/>
        </authorList>
    </citation>
    <scope>NUCLEOTIDE SEQUENCE [LARGE SCALE GENOMIC DNA]</scope>
    <source>
        <strain evidence="5 6">DSM 22214</strain>
    </source>
</reference>
<evidence type="ECO:0000256" key="1">
    <source>
        <dbReference type="ARBA" id="ARBA00022630"/>
    </source>
</evidence>
<evidence type="ECO:0000259" key="4">
    <source>
        <dbReference type="PROSITE" id="PS50112"/>
    </source>
</evidence>
<dbReference type="EMBL" id="QGGO01000049">
    <property type="protein sequence ID" value="PWK16644.1"/>
    <property type="molecule type" value="Genomic_DNA"/>
</dbReference>
<sequence>MFCLSSNTHCDSFRDFHSATPLLAAYEFMEISRKDALEFELFESFAHDKQWAFDLNKVKRFLQDRKNSIVITCKNQKIEWVNKGFSRMTGYESGEALGQFPRFLQGKETSSEAKIKIRNKLNLQEKYSGKIINYRKNGEKYLCKVDILPVFDKQNSLVNFIAFEHEVEK</sequence>
<feature type="domain" description="PAS" evidence="4">
    <location>
        <begin position="54"/>
        <end position="99"/>
    </location>
</feature>
<dbReference type="OrthoDB" id="1120715at2"/>
<keyword evidence="1" id="KW-0285">Flavoprotein</keyword>
<evidence type="ECO:0000313" key="5">
    <source>
        <dbReference type="EMBL" id="PWK16644.1"/>
    </source>
</evidence>
<evidence type="ECO:0000256" key="2">
    <source>
        <dbReference type="ARBA" id="ARBA00022643"/>
    </source>
</evidence>
<dbReference type="Gene3D" id="3.30.450.20">
    <property type="entry name" value="PAS domain"/>
    <property type="match status" value="1"/>
</dbReference>
<evidence type="ECO:0000256" key="3">
    <source>
        <dbReference type="ARBA" id="ARBA00022991"/>
    </source>
</evidence>
<name>A0A316DF29_9BACT</name>
<dbReference type="NCBIfam" id="TIGR00229">
    <property type="entry name" value="sensory_box"/>
    <property type="match status" value="1"/>
</dbReference>
<dbReference type="AlphaFoldDB" id="A0A316DF29"/>
<dbReference type="PANTHER" id="PTHR47429:SF2">
    <property type="entry name" value="PROTEIN TWIN LOV 1"/>
    <property type="match status" value="1"/>
</dbReference>
<keyword evidence="3" id="KW-0157">Chromophore</keyword>
<dbReference type="Pfam" id="PF13426">
    <property type="entry name" value="PAS_9"/>
    <property type="match status" value="1"/>
</dbReference>
<dbReference type="CDD" id="cd00130">
    <property type="entry name" value="PAS"/>
    <property type="match status" value="1"/>
</dbReference>
<gene>
    <name evidence="5" type="ORF">LV89_04860</name>
</gene>
<dbReference type="RefSeq" id="WP_109745557.1">
    <property type="nucleotide sequence ID" value="NZ_QGGO01000049.1"/>
</dbReference>
<dbReference type="InterPro" id="IPR035965">
    <property type="entry name" value="PAS-like_dom_sf"/>
</dbReference>
<keyword evidence="6" id="KW-1185">Reference proteome</keyword>
<dbReference type="PROSITE" id="PS50112">
    <property type="entry name" value="PAS"/>
    <property type="match status" value="1"/>
</dbReference>
<accession>A0A316DF29</accession>
<comment type="caution">
    <text evidence="5">The sequence shown here is derived from an EMBL/GenBank/DDBJ whole genome shotgun (WGS) entry which is preliminary data.</text>
</comment>
<organism evidence="5 6">
    <name type="scientific">Arcicella aurantiaca</name>
    <dbReference type="NCBI Taxonomy" id="591202"/>
    <lineage>
        <taxon>Bacteria</taxon>
        <taxon>Pseudomonadati</taxon>
        <taxon>Bacteroidota</taxon>
        <taxon>Cytophagia</taxon>
        <taxon>Cytophagales</taxon>
        <taxon>Flectobacillaceae</taxon>
        <taxon>Arcicella</taxon>
    </lineage>
</organism>
<keyword evidence="2" id="KW-0288">FMN</keyword>
<dbReference type="Proteomes" id="UP000245489">
    <property type="component" value="Unassembled WGS sequence"/>
</dbReference>
<evidence type="ECO:0000313" key="6">
    <source>
        <dbReference type="Proteomes" id="UP000245489"/>
    </source>
</evidence>